<accession>A0ACC0I438</accession>
<sequence length="81" mass="8974">MCYDYHGSWDTSVTGAQALLFNKSGNVSTSYGILTWVENGVPPEKLVMGPPMYGRTWKLKDPIRMESELLQMGQGLAIYGS</sequence>
<organism evidence="1 2">
    <name type="scientific">Camellia lanceoleosa</name>
    <dbReference type="NCBI Taxonomy" id="1840588"/>
    <lineage>
        <taxon>Eukaryota</taxon>
        <taxon>Viridiplantae</taxon>
        <taxon>Streptophyta</taxon>
        <taxon>Embryophyta</taxon>
        <taxon>Tracheophyta</taxon>
        <taxon>Spermatophyta</taxon>
        <taxon>Magnoliopsida</taxon>
        <taxon>eudicotyledons</taxon>
        <taxon>Gunneridae</taxon>
        <taxon>Pentapetalae</taxon>
        <taxon>asterids</taxon>
        <taxon>Ericales</taxon>
        <taxon>Theaceae</taxon>
        <taxon>Camellia</taxon>
    </lineage>
</organism>
<name>A0ACC0I438_9ERIC</name>
<evidence type="ECO:0000313" key="1">
    <source>
        <dbReference type="EMBL" id="KAI8020455.1"/>
    </source>
</evidence>
<gene>
    <name evidence="1" type="ORF">LOK49_LG04G03089</name>
</gene>
<proteinExistence type="predicted"/>
<reference evidence="1 2" key="1">
    <citation type="journal article" date="2022" name="Plant J.">
        <title>Chromosome-level genome of Camellia lanceoleosa provides a valuable resource for understanding genome evolution and self-incompatibility.</title>
        <authorList>
            <person name="Gong W."/>
            <person name="Xiao S."/>
            <person name="Wang L."/>
            <person name="Liao Z."/>
            <person name="Chang Y."/>
            <person name="Mo W."/>
            <person name="Hu G."/>
            <person name="Li W."/>
            <person name="Zhao G."/>
            <person name="Zhu H."/>
            <person name="Hu X."/>
            <person name="Ji K."/>
            <person name="Xiang X."/>
            <person name="Song Q."/>
            <person name="Yuan D."/>
            <person name="Jin S."/>
            <person name="Zhang L."/>
        </authorList>
    </citation>
    <scope>NUCLEOTIDE SEQUENCE [LARGE SCALE GENOMIC DNA]</scope>
    <source>
        <strain evidence="1">SQ_2022a</strain>
    </source>
</reference>
<protein>
    <submittedName>
        <fullName evidence="1">Class V chitinase CHIT5</fullName>
    </submittedName>
</protein>
<comment type="caution">
    <text evidence="1">The sequence shown here is derived from an EMBL/GenBank/DDBJ whole genome shotgun (WGS) entry which is preliminary data.</text>
</comment>
<dbReference type="Proteomes" id="UP001060215">
    <property type="component" value="Chromosome 2"/>
</dbReference>
<evidence type="ECO:0000313" key="2">
    <source>
        <dbReference type="Proteomes" id="UP001060215"/>
    </source>
</evidence>
<keyword evidence="2" id="KW-1185">Reference proteome</keyword>
<dbReference type="EMBL" id="CM045759">
    <property type="protein sequence ID" value="KAI8020455.1"/>
    <property type="molecule type" value="Genomic_DNA"/>
</dbReference>